<dbReference type="STRING" id="92835.RS81_02268"/>
<sequence>MAGAPRRAAGVFAAGLLATAIGLTGCTGTAPGGGTPTPAQSSTGGGASASASPVPSEDAGPLLVPDGSAIDNLPLFASVTDTVWASGDRAAGRAYVDALAAAGFDKAAMQVTQDVSTVGNAAESIQFSVLWGDDCLVGQVGPATGDPVAVVVTATLEGTCLVGETRPIDW</sequence>
<feature type="domain" description="DUF6993" evidence="2">
    <location>
        <begin position="82"/>
        <end position="164"/>
    </location>
</feature>
<protein>
    <recommendedName>
        <fullName evidence="2">DUF6993 domain-containing protein</fullName>
    </recommendedName>
</protein>
<feature type="region of interest" description="Disordered" evidence="1">
    <location>
        <begin position="31"/>
        <end position="63"/>
    </location>
</feature>
<name>A0A0M2GXW9_9MICO</name>
<organism evidence="3 4">
    <name type="scientific">Microbacterium terrae</name>
    <dbReference type="NCBI Taxonomy" id="69369"/>
    <lineage>
        <taxon>Bacteria</taxon>
        <taxon>Bacillati</taxon>
        <taxon>Actinomycetota</taxon>
        <taxon>Actinomycetes</taxon>
        <taxon>Micrococcales</taxon>
        <taxon>Microbacteriaceae</taxon>
        <taxon>Microbacterium</taxon>
    </lineage>
</organism>
<proteinExistence type="predicted"/>
<feature type="compositionally biased region" description="Low complexity" evidence="1">
    <location>
        <begin position="36"/>
        <end position="56"/>
    </location>
</feature>
<dbReference type="AlphaFoldDB" id="A0A0M2GXW9"/>
<accession>A0A0M2GXW9</accession>
<evidence type="ECO:0000259" key="2">
    <source>
        <dbReference type="Pfam" id="PF22504"/>
    </source>
</evidence>
<keyword evidence="4" id="KW-1185">Reference proteome</keyword>
<reference evidence="3 4" key="1">
    <citation type="submission" date="2015-02" db="EMBL/GenBank/DDBJ databases">
        <title>Draft genome sequences of ten Microbacterium spp. with emphasis on heavy metal contaminated environments.</title>
        <authorList>
            <person name="Corretto E."/>
        </authorList>
    </citation>
    <scope>NUCLEOTIDE SEQUENCE [LARGE SCALE GENOMIC DNA]</scope>
    <source>
        <strain evidence="3 4">DSM 12510</strain>
    </source>
</reference>
<dbReference type="PROSITE" id="PS51257">
    <property type="entry name" value="PROKAR_LIPOPROTEIN"/>
    <property type="match status" value="1"/>
</dbReference>
<dbReference type="Proteomes" id="UP000033956">
    <property type="component" value="Unassembled WGS sequence"/>
</dbReference>
<comment type="caution">
    <text evidence="3">The sequence shown here is derived from an EMBL/GenBank/DDBJ whole genome shotgun (WGS) entry which is preliminary data.</text>
</comment>
<dbReference type="PATRIC" id="fig|92835.4.peg.2304"/>
<gene>
    <name evidence="3" type="ORF">RS81_02268</name>
</gene>
<evidence type="ECO:0000313" key="3">
    <source>
        <dbReference type="EMBL" id="KJL38861.1"/>
    </source>
</evidence>
<evidence type="ECO:0000313" key="4">
    <source>
        <dbReference type="Proteomes" id="UP000033956"/>
    </source>
</evidence>
<dbReference type="EMBL" id="JYIZ01000053">
    <property type="protein sequence ID" value="KJL38861.1"/>
    <property type="molecule type" value="Genomic_DNA"/>
</dbReference>
<evidence type="ECO:0000256" key="1">
    <source>
        <dbReference type="SAM" id="MobiDB-lite"/>
    </source>
</evidence>
<dbReference type="InterPro" id="IPR054262">
    <property type="entry name" value="DUF6993"/>
</dbReference>
<dbReference type="Pfam" id="PF22504">
    <property type="entry name" value="DUF6993"/>
    <property type="match status" value="1"/>
</dbReference>